<dbReference type="PRINTS" id="PR00409">
    <property type="entry name" value="PHDIOXRDTASE"/>
</dbReference>
<dbReference type="PANTHER" id="PTHR47354">
    <property type="entry name" value="NADH OXIDOREDUCTASE HCR"/>
    <property type="match status" value="1"/>
</dbReference>
<dbReference type="Gene3D" id="3.40.50.80">
    <property type="entry name" value="Nucleotide-binding domain of ferredoxin-NADP reductase (FNR) module"/>
    <property type="match status" value="1"/>
</dbReference>
<dbReference type="SUPFAM" id="SSF54292">
    <property type="entry name" value="2Fe-2S ferredoxin-like"/>
    <property type="match status" value="1"/>
</dbReference>
<feature type="domain" description="2Fe-2S ferredoxin-type" evidence="7">
    <location>
        <begin position="235"/>
        <end position="322"/>
    </location>
</feature>
<evidence type="ECO:0000256" key="4">
    <source>
        <dbReference type="ARBA" id="ARBA00023002"/>
    </source>
</evidence>
<evidence type="ECO:0000256" key="2">
    <source>
        <dbReference type="ARBA" id="ARBA00022714"/>
    </source>
</evidence>
<dbReference type="InterPro" id="IPR050415">
    <property type="entry name" value="MRET"/>
</dbReference>
<dbReference type="CDD" id="cd00207">
    <property type="entry name" value="fer2"/>
    <property type="match status" value="1"/>
</dbReference>
<dbReference type="InterPro" id="IPR001433">
    <property type="entry name" value="OxRdtase_FAD/NAD-bd"/>
</dbReference>
<sequence>MTATPFRVRVTERTAEARDVVTLELRATADAPLPAFTPGAHLELALPNGLVRHYSLCNDSRERDRYVIGVGRAPASRGGSRYVHQSLSVGDSLTVTALRNNFPLAEGAPAYRFVAGGIGITPLLSMIRHCEAVGSPWSLLYCVRSRQRAAFHEELAQWPGRVRYHVDEESAGAPPDLAAALATPAGGEQLYCCGPDGLMRAVRECSAHWPAASVHFEWFSAPAEAGGGEAVADDRAFELVLRRQGRTLTVPAGRSILDTLEEHGLMVPFACREGLCRTCETAVCAGAVEHRDCVLSAAEREAGTSMMICVSRARGESLELDL</sequence>
<keyword evidence="2" id="KW-0001">2Fe-2S</keyword>
<reference evidence="10" key="1">
    <citation type="journal article" date="2019" name="Int. J. Syst. Evol. Microbiol.">
        <title>The Global Catalogue of Microorganisms (GCM) 10K type strain sequencing project: providing services to taxonomists for standard genome sequencing and annotation.</title>
        <authorList>
            <consortium name="The Broad Institute Genomics Platform"/>
            <consortium name="The Broad Institute Genome Sequencing Center for Infectious Disease"/>
            <person name="Wu L."/>
            <person name="Ma J."/>
        </authorList>
    </citation>
    <scope>NUCLEOTIDE SEQUENCE [LARGE SCALE GENOMIC DNA]</scope>
    <source>
        <strain evidence="10">SHR3</strain>
    </source>
</reference>
<evidence type="ECO:0000256" key="5">
    <source>
        <dbReference type="ARBA" id="ARBA00023004"/>
    </source>
</evidence>
<evidence type="ECO:0000256" key="1">
    <source>
        <dbReference type="ARBA" id="ARBA00022630"/>
    </source>
</evidence>
<dbReference type="Gene3D" id="3.10.20.30">
    <property type="match status" value="1"/>
</dbReference>
<dbReference type="Pfam" id="PF00175">
    <property type="entry name" value="NAD_binding_1"/>
    <property type="match status" value="1"/>
</dbReference>
<name>A0ABW1ATB7_9RHOO</name>
<keyword evidence="6" id="KW-0411">Iron-sulfur</keyword>
<dbReference type="PROSITE" id="PS51085">
    <property type="entry name" value="2FE2S_FER_2"/>
    <property type="match status" value="1"/>
</dbReference>
<dbReference type="InterPro" id="IPR017938">
    <property type="entry name" value="Riboflavin_synthase-like_b-brl"/>
</dbReference>
<evidence type="ECO:0000256" key="3">
    <source>
        <dbReference type="ARBA" id="ARBA00022723"/>
    </source>
</evidence>
<dbReference type="InterPro" id="IPR012675">
    <property type="entry name" value="Beta-grasp_dom_sf"/>
</dbReference>
<organism evidence="9 10">
    <name type="scientific">Thauera sinica</name>
    <dbReference type="NCBI Taxonomy" id="2665146"/>
    <lineage>
        <taxon>Bacteria</taxon>
        <taxon>Pseudomonadati</taxon>
        <taxon>Pseudomonadota</taxon>
        <taxon>Betaproteobacteria</taxon>
        <taxon>Rhodocyclales</taxon>
        <taxon>Zoogloeaceae</taxon>
        <taxon>Thauera</taxon>
    </lineage>
</organism>
<keyword evidence="10" id="KW-1185">Reference proteome</keyword>
<evidence type="ECO:0000313" key="10">
    <source>
        <dbReference type="Proteomes" id="UP001595974"/>
    </source>
</evidence>
<evidence type="ECO:0000256" key="6">
    <source>
        <dbReference type="ARBA" id="ARBA00023014"/>
    </source>
</evidence>
<dbReference type="EMBL" id="JBHSOG010000049">
    <property type="protein sequence ID" value="MFC5770294.1"/>
    <property type="molecule type" value="Genomic_DNA"/>
</dbReference>
<dbReference type="Gene3D" id="2.40.30.10">
    <property type="entry name" value="Translation factors"/>
    <property type="match status" value="1"/>
</dbReference>
<dbReference type="RefSeq" id="WP_096450020.1">
    <property type="nucleotide sequence ID" value="NZ_JBHSOG010000049.1"/>
</dbReference>
<comment type="caution">
    <text evidence="9">The sequence shown here is derived from an EMBL/GenBank/DDBJ whole genome shotgun (WGS) entry which is preliminary data.</text>
</comment>
<proteinExistence type="predicted"/>
<protein>
    <submittedName>
        <fullName evidence="9">PDR/VanB family oxidoreductase</fullName>
    </submittedName>
</protein>
<evidence type="ECO:0000259" key="8">
    <source>
        <dbReference type="PROSITE" id="PS51384"/>
    </source>
</evidence>
<keyword evidence="4" id="KW-0560">Oxidoreductase</keyword>
<dbReference type="SUPFAM" id="SSF52343">
    <property type="entry name" value="Ferredoxin reductase-like, C-terminal NADP-linked domain"/>
    <property type="match status" value="1"/>
</dbReference>
<dbReference type="InterPro" id="IPR036010">
    <property type="entry name" value="2Fe-2S_ferredoxin-like_sf"/>
</dbReference>
<keyword evidence="3" id="KW-0479">Metal-binding</keyword>
<dbReference type="InterPro" id="IPR017927">
    <property type="entry name" value="FAD-bd_FR_type"/>
</dbReference>
<dbReference type="Proteomes" id="UP001595974">
    <property type="component" value="Unassembled WGS sequence"/>
</dbReference>
<dbReference type="PROSITE" id="PS51384">
    <property type="entry name" value="FAD_FR"/>
    <property type="match status" value="1"/>
</dbReference>
<keyword evidence="5" id="KW-0408">Iron</keyword>
<evidence type="ECO:0000313" key="9">
    <source>
        <dbReference type="EMBL" id="MFC5770294.1"/>
    </source>
</evidence>
<dbReference type="Pfam" id="PF00111">
    <property type="entry name" value="Fer2"/>
    <property type="match status" value="1"/>
</dbReference>
<gene>
    <name evidence="9" type="ORF">ACFPTN_13000</name>
</gene>
<dbReference type="InterPro" id="IPR039261">
    <property type="entry name" value="FNR_nucleotide-bd"/>
</dbReference>
<keyword evidence="1" id="KW-0285">Flavoprotein</keyword>
<dbReference type="PANTHER" id="PTHR47354:SF1">
    <property type="entry name" value="CARNITINE MONOOXYGENASE REDUCTASE SUBUNIT"/>
    <property type="match status" value="1"/>
</dbReference>
<dbReference type="InterPro" id="IPR001041">
    <property type="entry name" value="2Fe-2S_ferredoxin-type"/>
</dbReference>
<evidence type="ECO:0000259" key="7">
    <source>
        <dbReference type="PROSITE" id="PS51085"/>
    </source>
</evidence>
<dbReference type="CDD" id="cd06185">
    <property type="entry name" value="PDR_like"/>
    <property type="match status" value="1"/>
</dbReference>
<accession>A0ABW1ATB7</accession>
<feature type="domain" description="FAD-binding FR-type" evidence="8">
    <location>
        <begin position="3"/>
        <end position="105"/>
    </location>
</feature>
<dbReference type="SUPFAM" id="SSF63380">
    <property type="entry name" value="Riboflavin synthase domain-like"/>
    <property type="match status" value="1"/>
</dbReference>